<protein>
    <submittedName>
        <fullName evidence="3">PIR Superfamily Protein</fullName>
    </submittedName>
</protein>
<dbReference type="Proteomes" id="UP000078555">
    <property type="component" value="Unassembled WGS sequence"/>
</dbReference>
<feature type="region of interest" description="Disordered" evidence="1">
    <location>
        <begin position="165"/>
        <end position="186"/>
    </location>
</feature>
<accession>A0A1A9AP81</accession>
<evidence type="ECO:0000256" key="2">
    <source>
        <dbReference type="SAM" id="Phobius"/>
    </source>
</evidence>
<gene>
    <name evidence="3" type="ORF">POVWA1_084980</name>
</gene>
<dbReference type="AlphaFoldDB" id="A0A1A9AP81"/>
<dbReference type="EMBL" id="FLRD01001725">
    <property type="protein sequence ID" value="SBT58002.1"/>
    <property type="molecule type" value="Genomic_DNA"/>
</dbReference>
<evidence type="ECO:0000313" key="3">
    <source>
        <dbReference type="EMBL" id="SBT58002.1"/>
    </source>
</evidence>
<evidence type="ECO:0000256" key="1">
    <source>
        <dbReference type="SAM" id="MobiDB-lite"/>
    </source>
</evidence>
<dbReference type="Pfam" id="PF05795">
    <property type="entry name" value="Plasmodium_Vir"/>
    <property type="match status" value="1"/>
</dbReference>
<proteinExistence type="predicted"/>
<dbReference type="InterPro" id="IPR008780">
    <property type="entry name" value="Plasmodium_Vir"/>
</dbReference>
<name>A0A1A9AP81_PLAOA</name>
<keyword evidence="4" id="KW-1185">Reference proteome</keyword>
<organism evidence="3 4">
    <name type="scientific">Plasmodium ovale wallikeri</name>
    <dbReference type="NCBI Taxonomy" id="864142"/>
    <lineage>
        <taxon>Eukaryota</taxon>
        <taxon>Sar</taxon>
        <taxon>Alveolata</taxon>
        <taxon>Apicomplexa</taxon>
        <taxon>Aconoidasida</taxon>
        <taxon>Haemosporida</taxon>
        <taxon>Plasmodiidae</taxon>
        <taxon>Plasmodium</taxon>
        <taxon>Plasmodium (Plasmodium)</taxon>
    </lineage>
</organism>
<keyword evidence="2" id="KW-0812">Transmembrane</keyword>
<feature type="compositionally biased region" description="Polar residues" evidence="1">
    <location>
        <begin position="242"/>
        <end position="260"/>
    </location>
</feature>
<feature type="region of interest" description="Disordered" evidence="1">
    <location>
        <begin position="242"/>
        <end position="284"/>
    </location>
</feature>
<keyword evidence="2" id="KW-0472">Membrane</keyword>
<feature type="transmembrane region" description="Helical" evidence="2">
    <location>
        <begin position="310"/>
        <end position="334"/>
    </location>
</feature>
<sequence length="390" mass="43523">MNYGNINIIFVHQLIIIEEEEEEEEEEDEEEEDEKVVEDDCNKIPPELCSSNCHIHKLNSCETKDIKLLCDYLEKCSDTTKKCSIESDVSNSKYCETFNKIIDVYNDEIKCKDGNSDDEYCQEVIQCREKYLNKKLSKLKCTEVEYPSLSQKPATEGEQFQVVVPEPSPLEHGTGSGSTTGEMQCAPSGHLAHAENKSLEISLQTEERAAYVSPNCDVVSEKKPLGGDNQTAQCVQVQSQTLTSSDTNGSHTTASISSPSCPLGSGKESCENSFITSEGTQRENIDHLNQSSPEHAVNHSETHMNSKEEFGVASIIIISASTVLGISFLVFMLYKFTPIGSLLNNIKEKKPTWNINETQYNQKLLYNPELGNTNSNNNKYNIAYYSLTNS</sequence>
<reference evidence="4" key="1">
    <citation type="submission" date="2016-05" db="EMBL/GenBank/DDBJ databases">
        <authorList>
            <person name="Naeem Raeece"/>
        </authorList>
    </citation>
    <scope>NUCLEOTIDE SEQUENCE [LARGE SCALE GENOMIC DNA]</scope>
</reference>
<keyword evidence="2" id="KW-1133">Transmembrane helix</keyword>
<evidence type="ECO:0000313" key="4">
    <source>
        <dbReference type="Proteomes" id="UP000078555"/>
    </source>
</evidence>